<evidence type="ECO:0000256" key="1">
    <source>
        <dbReference type="SAM" id="Phobius"/>
    </source>
</evidence>
<sequence>MATSKVGEKEKERGKSGLFYSVTTMRQAQLTNLAKKSDSLVAFLWLFFLFTISNVLLVYM</sequence>
<gene>
    <name evidence="2" type="ORF">H9850_00625</name>
</gene>
<feature type="transmembrane region" description="Helical" evidence="1">
    <location>
        <begin position="40"/>
        <end position="59"/>
    </location>
</feature>
<keyword evidence="1" id="KW-1133">Transmembrane helix</keyword>
<dbReference type="AlphaFoldDB" id="A0A9D2B0I7"/>
<organism evidence="2 3">
    <name type="scientific">Candidatus Anaerobiospirillum pullistercoris</name>
    <dbReference type="NCBI Taxonomy" id="2838452"/>
    <lineage>
        <taxon>Bacteria</taxon>
        <taxon>Pseudomonadati</taxon>
        <taxon>Pseudomonadota</taxon>
        <taxon>Gammaproteobacteria</taxon>
        <taxon>Aeromonadales</taxon>
        <taxon>Succinivibrionaceae</taxon>
        <taxon>Anaerobiospirillum</taxon>
    </lineage>
</organism>
<reference evidence="2" key="1">
    <citation type="journal article" date="2021" name="PeerJ">
        <title>Extensive microbial diversity within the chicken gut microbiome revealed by metagenomics and culture.</title>
        <authorList>
            <person name="Gilroy R."/>
            <person name="Ravi A."/>
            <person name="Getino M."/>
            <person name="Pursley I."/>
            <person name="Horton D.L."/>
            <person name="Alikhan N.F."/>
            <person name="Baker D."/>
            <person name="Gharbi K."/>
            <person name="Hall N."/>
            <person name="Watson M."/>
            <person name="Adriaenssens E.M."/>
            <person name="Foster-Nyarko E."/>
            <person name="Jarju S."/>
            <person name="Secka A."/>
            <person name="Antonio M."/>
            <person name="Oren A."/>
            <person name="Chaudhuri R.R."/>
            <person name="La Ragione R."/>
            <person name="Hildebrand F."/>
            <person name="Pallen M.J."/>
        </authorList>
    </citation>
    <scope>NUCLEOTIDE SEQUENCE</scope>
    <source>
        <strain evidence="2">USASDec5-558</strain>
    </source>
</reference>
<keyword evidence="1" id="KW-0812">Transmembrane</keyword>
<evidence type="ECO:0000313" key="3">
    <source>
        <dbReference type="Proteomes" id="UP000886829"/>
    </source>
</evidence>
<proteinExistence type="predicted"/>
<keyword evidence="1" id="KW-0472">Membrane</keyword>
<dbReference type="Proteomes" id="UP000886829">
    <property type="component" value="Unassembled WGS sequence"/>
</dbReference>
<protein>
    <submittedName>
        <fullName evidence="2">Uncharacterized protein</fullName>
    </submittedName>
</protein>
<comment type="caution">
    <text evidence="2">The sequence shown here is derived from an EMBL/GenBank/DDBJ whole genome shotgun (WGS) entry which is preliminary data.</text>
</comment>
<name>A0A9D2B0I7_9GAMM</name>
<accession>A0A9D2B0I7</accession>
<evidence type="ECO:0000313" key="2">
    <source>
        <dbReference type="EMBL" id="HIX55959.1"/>
    </source>
</evidence>
<dbReference type="EMBL" id="DXEV01000016">
    <property type="protein sequence ID" value="HIX55959.1"/>
    <property type="molecule type" value="Genomic_DNA"/>
</dbReference>
<feature type="non-terminal residue" evidence="2">
    <location>
        <position position="60"/>
    </location>
</feature>
<reference evidence="2" key="2">
    <citation type="submission" date="2021-04" db="EMBL/GenBank/DDBJ databases">
        <authorList>
            <person name="Gilroy R."/>
        </authorList>
    </citation>
    <scope>NUCLEOTIDE SEQUENCE</scope>
    <source>
        <strain evidence="2">USASDec5-558</strain>
    </source>
</reference>